<accession>S5VMI0</accession>
<gene>
    <name evidence="1" type="ORF">PaBG_00246</name>
</gene>
<dbReference type="Proteomes" id="UP000015545">
    <property type="component" value="Segment"/>
</dbReference>
<dbReference type="KEGG" id="vg:16574931"/>
<keyword evidence="2" id="KW-1185">Reference proteome</keyword>
<dbReference type="EMBL" id="KF147891">
    <property type="protein sequence ID" value="AGS82129.1"/>
    <property type="molecule type" value="Genomic_DNA"/>
</dbReference>
<dbReference type="RefSeq" id="YP_008433576.1">
    <property type="nucleotide sequence ID" value="NC_022096.1"/>
</dbReference>
<evidence type="ECO:0000313" key="2">
    <source>
        <dbReference type="Proteomes" id="UP000015545"/>
    </source>
</evidence>
<evidence type="ECO:0000313" key="1">
    <source>
        <dbReference type="EMBL" id="AGS82129.1"/>
    </source>
</evidence>
<protein>
    <submittedName>
        <fullName evidence="1">Uncharacterized protein</fullName>
    </submittedName>
</protein>
<sequence length="94" mass="10588">MIRPSHSTISRIVILALLAAVAFIFVKYSSRSDNREAIVYSSLQCVQSVCVENKATGEICSYREPRISEILIETDKDNANVRNIRVIPSDDRCQ</sequence>
<proteinExistence type="predicted"/>
<organism evidence="1 2">
    <name type="scientific">Pseudomonas phage PaBG</name>
    <dbReference type="NCBI Taxonomy" id="1335230"/>
    <lineage>
        <taxon>Viruses</taxon>
        <taxon>Duplodnaviria</taxon>
        <taxon>Heunggongvirae</taxon>
        <taxon>Uroviricota</taxon>
        <taxon>Caudoviricetes</taxon>
        <taxon>Baikalvirus</taxon>
        <taxon>Baikalvirus PaBG</taxon>
    </lineage>
</organism>
<name>S5VMI0_9CAUD</name>
<reference evidence="1 2" key="1">
    <citation type="journal article" date="2014" name="Genome Announc.">
        <title>Complete Genome Sequence of the Novel Giant Pseudomonas Phage PaBG.</title>
        <authorList>
            <person name="Sykilinda N.N."/>
            <person name="Bondar A.A."/>
            <person name="Gorshkova A.S."/>
            <person name="Kurochkina L.P."/>
            <person name="Kulikov E.E."/>
            <person name="Shneider M.M."/>
            <person name="Kadykov V.A."/>
            <person name="Solovjeva N.V."/>
            <person name="Kabilov M.R."/>
            <person name="Mesyanzhinov V.V."/>
            <person name="Vlassov V.V."/>
            <person name="Drukker V.V."/>
            <person name="Miroshnikov K.A."/>
        </authorList>
    </citation>
    <scope>NUCLEOTIDE SEQUENCE [LARGE SCALE GENOMIC DNA]</scope>
</reference>